<dbReference type="AlphaFoldDB" id="A0A5S6QT08"/>
<proteinExistence type="predicted"/>
<dbReference type="Proteomes" id="UP000046395">
    <property type="component" value="Unassembled WGS sequence"/>
</dbReference>
<protein>
    <submittedName>
        <fullName evidence="3">Uncharacterized protein</fullName>
    </submittedName>
</protein>
<feature type="region of interest" description="Disordered" evidence="1">
    <location>
        <begin position="1"/>
        <end position="21"/>
    </location>
</feature>
<name>A0A5S6QT08_TRIMR</name>
<keyword evidence="2" id="KW-1185">Reference proteome</keyword>
<dbReference type="WBParaSite" id="TMUE_2000010375.1">
    <property type="protein sequence ID" value="TMUE_2000010375.1"/>
    <property type="gene ID" value="WBGene00300973"/>
</dbReference>
<evidence type="ECO:0000256" key="1">
    <source>
        <dbReference type="SAM" id="MobiDB-lite"/>
    </source>
</evidence>
<sequence length="144" mass="15841">MCVQRADDPPGGAKFTSNVPRDDMPSYRQAVFHVHVFPRLRSRGPKCSELLADSEVSADTISLIAYKQPGMTNLHTIIVHAIPKWLETNGSNDHNKDQSIVLTLHRLLTYPVAMEVGGVAYNDRPPMLSGMRSKSTSTAGPKNN</sequence>
<evidence type="ECO:0000313" key="3">
    <source>
        <dbReference type="WBParaSite" id="TMUE_2000010375.1"/>
    </source>
</evidence>
<accession>A0A5S6QT08</accession>
<feature type="region of interest" description="Disordered" evidence="1">
    <location>
        <begin position="125"/>
        <end position="144"/>
    </location>
</feature>
<evidence type="ECO:0000313" key="2">
    <source>
        <dbReference type="Proteomes" id="UP000046395"/>
    </source>
</evidence>
<feature type="compositionally biased region" description="Polar residues" evidence="1">
    <location>
        <begin position="132"/>
        <end position="144"/>
    </location>
</feature>
<organism evidence="2 3">
    <name type="scientific">Trichuris muris</name>
    <name type="common">Mouse whipworm</name>
    <dbReference type="NCBI Taxonomy" id="70415"/>
    <lineage>
        <taxon>Eukaryota</taxon>
        <taxon>Metazoa</taxon>
        <taxon>Ecdysozoa</taxon>
        <taxon>Nematoda</taxon>
        <taxon>Enoplea</taxon>
        <taxon>Dorylaimia</taxon>
        <taxon>Trichinellida</taxon>
        <taxon>Trichuridae</taxon>
        <taxon>Trichuris</taxon>
    </lineage>
</organism>
<reference evidence="3" key="1">
    <citation type="submission" date="2019-12" db="UniProtKB">
        <authorList>
            <consortium name="WormBaseParasite"/>
        </authorList>
    </citation>
    <scope>IDENTIFICATION</scope>
</reference>